<feature type="compositionally biased region" description="Low complexity" evidence="3">
    <location>
        <begin position="32"/>
        <end position="63"/>
    </location>
</feature>
<evidence type="ECO:0000259" key="4">
    <source>
        <dbReference type="Pfam" id="PF09394"/>
    </source>
</evidence>
<organism evidence="5 6">
    <name type="scientific">Propioniciclava sinopodophylli</name>
    <dbReference type="NCBI Taxonomy" id="1837344"/>
    <lineage>
        <taxon>Bacteria</taxon>
        <taxon>Bacillati</taxon>
        <taxon>Actinomycetota</taxon>
        <taxon>Actinomycetes</taxon>
        <taxon>Propionibacteriales</taxon>
        <taxon>Propionibacteriaceae</taxon>
        <taxon>Propioniciclava</taxon>
    </lineage>
</organism>
<dbReference type="Gene3D" id="2.60.40.2020">
    <property type="match status" value="1"/>
</dbReference>
<evidence type="ECO:0000313" key="6">
    <source>
        <dbReference type="Proteomes" id="UP000292373"/>
    </source>
</evidence>
<feature type="compositionally biased region" description="Pro residues" evidence="3">
    <location>
        <begin position="12"/>
        <end position="22"/>
    </location>
</feature>
<dbReference type="GO" id="GO:0004869">
    <property type="term" value="F:cysteine-type endopeptidase inhibitor activity"/>
    <property type="evidence" value="ECO:0007669"/>
    <property type="project" value="UniProtKB-KW"/>
</dbReference>
<keyword evidence="1" id="KW-0646">Protease inhibitor</keyword>
<feature type="compositionally biased region" description="Low complexity" evidence="3">
    <location>
        <begin position="77"/>
        <end position="86"/>
    </location>
</feature>
<dbReference type="EMBL" id="SDMQ01000001">
    <property type="protein sequence ID" value="TBT88401.1"/>
    <property type="molecule type" value="Genomic_DNA"/>
</dbReference>
<name>A0A4Q9KGM3_9ACTN</name>
<evidence type="ECO:0000313" key="5">
    <source>
        <dbReference type="EMBL" id="TBT88401.1"/>
    </source>
</evidence>
<dbReference type="Proteomes" id="UP000292373">
    <property type="component" value="Unassembled WGS sequence"/>
</dbReference>
<accession>A0A4Q9KGM3</accession>
<keyword evidence="6" id="KW-1185">Reference proteome</keyword>
<evidence type="ECO:0000256" key="2">
    <source>
        <dbReference type="ARBA" id="ARBA00022704"/>
    </source>
</evidence>
<protein>
    <recommendedName>
        <fullName evidence="4">Proteinase inhibitor I42 chagasin domain-containing protein</fullName>
    </recommendedName>
</protein>
<gene>
    <name evidence="5" type="ORF">ET989_00080</name>
</gene>
<feature type="region of interest" description="Disordered" evidence="3">
    <location>
        <begin position="1"/>
        <end position="104"/>
    </location>
</feature>
<dbReference type="OrthoDB" id="5145693at2"/>
<dbReference type="InterPro" id="IPR018990">
    <property type="entry name" value="Prot_inh_I42_chagasin"/>
</dbReference>
<proteinExistence type="predicted"/>
<dbReference type="InterPro" id="IPR036331">
    <property type="entry name" value="Chagasin-like_sf"/>
</dbReference>
<dbReference type="AlphaFoldDB" id="A0A4Q9KGM3"/>
<dbReference type="SUPFAM" id="SSF141066">
    <property type="entry name" value="ICP-like"/>
    <property type="match status" value="1"/>
</dbReference>
<evidence type="ECO:0000256" key="3">
    <source>
        <dbReference type="SAM" id="MobiDB-lite"/>
    </source>
</evidence>
<evidence type="ECO:0000256" key="1">
    <source>
        <dbReference type="ARBA" id="ARBA00022690"/>
    </source>
</evidence>
<reference evidence="5 6" key="1">
    <citation type="submission" date="2019-01" db="EMBL/GenBank/DDBJ databases">
        <title>Lactibacter flavus gen. nov., sp. nov., a novel bacterium of the family Propionibacteriaceae isolated from raw milk and dairy products.</title>
        <authorList>
            <person name="Huptas C."/>
            <person name="Wenning M."/>
            <person name="Breitenwieser F."/>
            <person name="Doll E."/>
            <person name="Von Neubeck M."/>
            <person name="Busse H.-J."/>
            <person name="Scherer S."/>
        </authorList>
    </citation>
    <scope>NUCLEOTIDE SEQUENCE [LARGE SCALE GENOMIC DNA]</scope>
    <source>
        <strain evidence="5 6">KCTC 33808</strain>
    </source>
</reference>
<comment type="caution">
    <text evidence="5">The sequence shown here is derived from an EMBL/GenBank/DDBJ whole genome shotgun (WGS) entry which is preliminary data.</text>
</comment>
<keyword evidence="2" id="KW-0789">Thiol protease inhibitor</keyword>
<sequence>MATSPPCWARPRTPPVRPPSPPCSRRRPPTASPRRSAARSSTRCTATAPTATPGSRSATSAGGRSRRPPTPARWRSRSSPASPCRPAAHRDWRTTRPSSSSRSCCGEMTLHRLTEEVTGPVLARVGDLLEVHVVENAGTGHLWEVARMPAGMVEVDAESLTGSAAPGAASLRVFTVRADAAGRGQLRLELRRPWEDEPLRAVTWAVTVAD</sequence>
<dbReference type="Pfam" id="PF09394">
    <property type="entry name" value="Inhibitor_I42"/>
    <property type="match status" value="1"/>
</dbReference>
<feature type="domain" description="Proteinase inhibitor I42 chagasin" evidence="4">
    <location>
        <begin position="124"/>
        <end position="208"/>
    </location>
</feature>